<evidence type="ECO:0000313" key="2">
    <source>
        <dbReference type="EMBL" id="MCY1079579.1"/>
    </source>
</evidence>
<feature type="region of interest" description="Disordered" evidence="1">
    <location>
        <begin position="20"/>
        <end position="60"/>
    </location>
</feature>
<feature type="compositionally biased region" description="Gly residues" evidence="1">
    <location>
        <begin position="45"/>
        <end position="60"/>
    </location>
</feature>
<dbReference type="RefSeq" id="WP_267538291.1">
    <property type="nucleotide sequence ID" value="NZ_JAPNKA010000001.1"/>
</dbReference>
<protein>
    <recommendedName>
        <fullName evidence="4">Lipoprotein</fullName>
    </recommendedName>
</protein>
<feature type="compositionally biased region" description="Basic and acidic residues" evidence="1">
    <location>
        <begin position="25"/>
        <end position="36"/>
    </location>
</feature>
<gene>
    <name evidence="2" type="ORF">OV287_34480</name>
</gene>
<name>A0ABT4AEE0_9BACT</name>
<proteinExistence type="predicted"/>
<sequence length="60" mass="5797">MDSKKLFHVLVLGGALLGGVSGCGDEAKAKPNDKADAGTTPQTDGGTGGGEEPGGGVQGW</sequence>
<reference evidence="2 3" key="1">
    <citation type="submission" date="2022-11" db="EMBL/GenBank/DDBJ databases">
        <title>Minimal conservation of predation-associated metabolite biosynthetic gene clusters underscores biosynthetic potential of Myxococcota including descriptions for ten novel species: Archangium lansinium sp. nov., Myxococcus landrumus sp. nov., Nannocystis bai.</title>
        <authorList>
            <person name="Ahearne A."/>
            <person name="Stevens C."/>
            <person name="Phillips K."/>
        </authorList>
    </citation>
    <scope>NUCLEOTIDE SEQUENCE [LARGE SCALE GENOMIC DNA]</scope>
    <source>
        <strain evidence="2 3">MIWBW</strain>
    </source>
</reference>
<dbReference type="EMBL" id="JAPNKA010000001">
    <property type="protein sequence ID" value="MCY1079579.1"/>
    <property type="molecule type" value="Genomic_DNA"/>
</dbReference>
<dbReference type="PROSITE" id="PS51257">
    <property type="entry name" value="PROKAR_LIPOPROTEIN"/>
    <property type="match status" value="1"/>
</dbReference>
<accession>A0ABT4AEE0</accession>
<evidence type="ECO:0008006" key="4">
    <source>
        <dbReference type="Google" id="ProtNLM"/>
    </source>
</evidence>
<comment type="caution">
    <text evidence="2">The sequence shown here is derived from an EMBL/GenBank/DDBJ whole genome shotgun (WGS) entry which is preliminary data.</text>
</comment>
<keyword evidence="3" id="KW-1185">Reference proteome</keyword>
<organism evidence="2 3">
    <name type="scientific">Archangium lansingense</name>
    <dbReference type="NCBI Taxonomy" id="2995310"/>
    <lineage>
        <taxon>Bacteria</taxon>
        <taxon>Pseudomonadati</taxon>
        <taxon>Myxococcota</taxon>
        <taxon>Myxococcia</taxon>
        <taxon>Myxococcales</taxon>
        <taxon>Cystobacterineae</taxon>
        <taxon>Archangiaceae</taxon>
        <taxon>Archangium</taxon>
    </lineage>
</organism>
<evidence type="ECO:0000313" key="3">
    <source>
        <dbReference type="Proteomes" id="UP001207654"/>
    </source>
</evidence>
<evidence type="ECO:0000256" key="1">
    <source>
        <dbReference type="SAM" id="MobiDB-lite"/>
    </source>
</evidence>
<dbReference type="Proteomes" id="UP001207654">
    <property type="component" value="Unassembled WGS sequence"/>
</dbReference>